<dbReference type="GO" id="GO:0003677">
    <property type="term" value="F:DNA binding"/>
    <property type="evidence" value="ECO:0007669"/>
    <property type="project" value="InterPro"/>
</dbReference>
<dbReference type="InterPro" id="IPR001387">
    <property type="entry name" value="Cro/C1-type_HTH"/>
</dbReference>
<dbReference type="Proteomes" id="UP000249865">
    <property type="component" value="Chromosome"/>
</dbReference>
<protein>
    <submittedName>
        <fullName evidence="1">Transcriptional regulator</fullName>
    </submittedName>
</protein>
<accession>A0A2Z4LM62</accession>
<dbReference type="SUPFAM" id="SSF47413">
    <property type="entry name" value="lambda repressor-like DNA-binding domains"/>
    <property type="match status" value="1"/>
</dbReference>
<keyword evidence="2" id="KW-1185">Reference proteome</keyword>
<dbReference type="Gene3D" id="1.10.260.40">
    <property type="entry name" value="lambda repressor-like DNA-binding domains"/>
    <property type="match status" value="1"/>
</dbReference>
<dbReference type="SMART" id="SM00530">
    <property type="entry name" value="HTH_XRE"/>
    <property type="match status" value="1"/>
</dbReference>
<dbReference type="OrthoDB" id="400640at2"/>
<dbReference type="InterPro" id="IPR010982">
    <property type="entry name" value="Lambda_DNA-bd_dom_sf"/>
</dbReference>
<proteinExistence type="predicted"/>
<name>A0A2Z4LM62_9BACT</name>
<gene>
    <name evidence="1" type="ORF">DK849_02135</name>
</gene>
<reference evidence="2" key="1">
    <citation type="submission" date="2018-06" db="EMBL/GenBank/DDBJ databases">
        <title>Complete genome sequences of Mycoplasma anatis, M. anseris and M. cloacale type strains.</title>
        <authorList>
            <person name="Grozner D."/>
            <person name="Forro B."/>
            <person name="Sulyok K.M."/>
            <person name="Marton S."/>
            <person name="Kreizinger Z."/>
            <person name="Banyai K."/>
            <person name="Gyuranecz M."/>
        </authorList>
    </citation>
    <scope>NUCLEOTIDE SEQUENCE [LARGE SCALE GENOMIC DNA]</scope>
    <source>
        <strain evidence="2">NCTC 10199</strain>
    </source>
</reference>
<dbReference type="KEGG" id="mclo:DK849_02135"/>
<dbReference type="CDD" id="cd00093">
    <property type="entry name" value="HTH_XRE"/>
    <property type="match status" value="1"/>
</dbReference>
<dbReference type="PROSITE" id="PS50943">
    <property type="entry name" value="HTH_CROC1"/>
    <property type="match status" value="1"/>
</dbReference>
<evidence type="ECO:0000313" key="1">
    <source>
        <dbReference type="EMBL" id="AWX42853.1"/>
    </source>
</evidence>
<dbReference type="EMBL" id="CP030103">
    <property type="protein sequence ID" value="AWX42853.1"/>
    <property type="molecule type" value="Genomic_DNA"/>
</dbReference>
<evidence type="ECO:0000313" key="2">
    <source>
        <dbReference type="Proteomes" id="UP000249865"/>
    </source>
</evidence>
<organism evidence="1 2">
    <name type="scientific">Metamycoplasma cloacale</name>
    <dbReference type="NCBI Taxonomy" id="92401"/>
    <lineage>
        <taxon>Bacteria</taxon>
        <taxon>Bacillati</taxon>
        <taxon>Mycoplasmatota</taxon>
        <taxon>Mycoplasmoidales</taxon>
        <taxon>Metamycoplasmataceae</taxon>
        <taxon>Metamycoplasma</taxon>
    </lineage>
</organism>
<dbReference type="AlphaFoldDB" id="A0A2Z4LM62"/>
<dbReference type="RefSeq" id="WP_051622580.1">
    <property type="nucleotide sequence ID" value="NZ_CP030103.1"/>
</dbReference>
<sequence length="365" mass="42832">MAVPAKNHLDLKDIVLHGNTFSEEIKYYLSKFQMTQKELSIRLGLSIKHVNSIINNEIADISVSILEGLEYAFRLETGSLTAVYHMYSNLKATRTSANIEEQLKKFGINFIIDHPELSYPFNIRITEQMPLHLKFLNLKRFYGVSSLNDYPEYLKEHVLAEYGKYFNKPNSYIWIRFCELSVKFDNNKPVGVFRKGLFSPIIKTLLIIMSNEELTFEKKIAKIKDYLLTKGIILITKHFIEKSAIRGITLKKGGKRYIFLSDMYNVECYIFFALLHEIVHCYFPEETEENIDLKVIEEYKKYESQINTSYKAIYDAILTYEQCQFILKENPNTDISCVWNVLKSKYPQVTFEDEIINKWDNNDDL</sequence>